<proteinExistence type="inferred from homology"/>
<protein>
    <submittedName>
        <fullName evidence="3">MFS transporter</fullName>
    </submittedName>
</protein>
<dbReference type="SUPFAM" id="SSF103473">
    <property type="entry name" value="MFS general substrate transporter"/>
    <property type="match status" value="1"/>
</dbReference>
<dbReference type="InterPro" id="IPR036259">
    <property type="entry name" value="MFS_trans_sf"/>
</dbReference>
<dbReference type="RefSeq" id="WP_063880399.1">
    <property type="nucleotide sequence ID" value="NZ_CP193910.1"/>
</dbReference>
<feature type="transmembrane region" description="Helical" evidence="2">
    <location>
        <begin position="422"/>
        <end position="447"/>
    </location>
</feature>
<keyword evidence="4" id="KW-1185">Reference proteome</keyword>
<reference evidence="3 4" key="1">
    <citation type="submission" date="2021-07" db="EMBL/GenBank/DDBJ databases">
        <title>A novel phosphonate cluster across the Pantoea species complex is important for pathogenicity in onion.</title>
        <authorList>
            <person name="Zhao M."/>
            <person name="Stice S."/>
            <person name="Shin G.Y."/>
            <person name="Coutinho T."/>
            <person name="Gitaitis R."/>
            <person name="Kvitko B."/>
            <person name="Dutta B."/>
        </authorList>
    </citation>
    <scope>NUCLEOTIDE SEQUENCE [LARGE SCALE GENOMIC DNA]</scope>
    <source>
        <strain evidence="3 4">BD 382</strain>
    </source>
</reference>
<feature type="transmembrane region" description="Helical" evidence="2">
    <location>
        <begin position="384"/>
        <end position="410"/>
    </location>
</feature>
<keyword evidence="2" id="KW-0472">Membrane</keyword>
<evidence type="ECO:0000256" key="2">
    <source>
        <dbReference type="SAM" id="Phobius"/>
    </source>
</evidence>
<feature type="transmembrane region" description="Helical" evidence="2">
    <location>
        <begin position="341"/>
        <end position="358"/>
    </location>
</feature>
<evidence type="ECO:0000313" key="4">
    <source>
        <dbReference type="Proteomes" id="UP001197236"/>
    </source>
</evidence>
<dbReference type="CDD" id="cd17332">
    <property type="entry name" value="MFS_MelB_like"/>
    <property type="match status" value="1"/>
</dbReference>
<name>A0ABS6VFP9_9GAMM</name>
<keyword evidence="2" id="KW-0812">Transmembrane</keyword>
<dbReference type="Gene3D" id="1.20.1250.20">
    <property type="entry name" value="MFS general substrate transporter like domains"/>
    <property type="match status" value="1"/>
</dbReference>
<comment type="similarity">
    <text evidence="1">Belongs to the sodium:galactoside symporter (TC 2.A.2) family.</text>
</comment>
<feature type="transmembrane region" description="Helical" evidence="2">
    <location>
        <begin position="152"/>
        <end position="170"/>
    </location>
</feature>
<feature type="transmembrane region" description="Helical" evidence="2">
    <location>
        <begin position="88"/>
        <end position="105"/>
    </location>
</feature>
<dbReference type="PANTHER" id="PTHR11328">
    <property type="entry name" value="MAJOR FACILITATOR SUPERFAMILY DOMAIN-CONTAINING PROTEIN"/>
    <property type="match status" value="1"/>
</dbReference>
<dbReference type="Pfam" id="PF13347">
    <property type="entry name" value="MFS_2"/>
    <property type="match status" value="1"/>
</dbReference>
<dbReference type="PANTHER" id="PTHR11328:SF24">
    <property type="entry name" value="MAJOR FACILITATOR SUPERFAMILY (MFS) PROFILE DOMAIN-CONTAINING PROTEIN"/>
    <property type="match status" value="1"/>
</dbReference>
<feature type="transmembrane region" description="Helical" evidence="2">
    <location>
        <begin position="253"/>
        <end position="278"/>
    </location>
</feature>
<dbReference type="EMBL" id="JAHVXZ010000004">
    <property type="protein sequence ID" value="MBW1257628.1"/>
    <property type="molecule type" value="Genomic_DNA"/>
</dbReference>
<feature type="transmembrane region" description="Helical" evidence="2">
    <location>
        <begin position="313"/>
        <end position="335"/>
    </location>
</feature>
<organism evidence="3 4">
    <name type="scientific">Pantoea allii</name>
    <dbReference type="NCBI Taxonomy" id="574096"/>
    <lineage>
        <taxon>Bacteria</taxon>
        <taxon>Pseudomonadati</taxon>
        <taxon>Pseudomonadota</taxon>
        <taxon>Gammaproteobacteria</taxon>
        <taxon>Enterobacterales</taxon>
        <taxon>Erwiniaceae</taxon>
        <taxon>Pantoea</taxon>
    </lineage>
</organism>
<dbReference type="Proteomes" id="UP001197236">
    <property type="component" value="Unassembled WGS sequence"/>
</dbReference>
<evidence type="ECO:0000313" key="3">
    <source>
        <dbReference type="EMBL" id="MBW1257628.1"/>
    </source>
</evidence>
<evidence type="ECO:0000256" key="1">
    <source>
        <dbReference type="ARBA" id="ARBA00009617"/>
    </source>
</evidence>
<feature type="transmembrane region" description="Helical" evidence="2">
    <location>
        <begin position="111"/>
        <end position="131"/>
    </location>
</feature>
<keyword evidence="2" id="KW-1133">Transmembrane helix</keyword>
<accession>A0ABS6VFP9</accession>
<comment type="caution">
    <text evidence="3">The sequence shown here is derived from an EMBL/GenBank/DDBJ whole genome shotgun (WGS) entry which is preliminary data.</text>
</comment>
<feature type="transmembrane region" description="Helical" evidence="2">
    <location>
        <begin position="182"/>
        <end position="203"/>
    </location>
</feature>
<dbReference type="InterPro" id="IPR039672">
    <property type="entry name" value="MFS_2"/>
</dbReference>
<feature type="transmembrane region" description="Helical" evidence="2">
    <location>
        <begin position="12"/>
        <end position="37"/>
    </location>
</feature>
<feature type="transmembrane region" description="Helical" evidence="2">
    <location>
        <begin position="284"/>
        <end position="306"/>
    </location>
</feature>
<feature type="transmembrane region" description="Helical" evidence="2">
    <location>
        <begin position="49"/>
        <end position="67"/>
    </location>
</feature>
<sequence length="514" mass="57436">MTVKNRKVTLPVAFGFGLTDIIGGGAFTIIGAWLLYFYTTFVGLSPLEAASIMAIARIIDAVISLFMGSITDNFYKNRLGARFGRRRFFLLIGAPLMLSYSLLWVTGMNYFFYLMVYLAFEIVVAVVMIPWETLPSEMSTDYKERTRLSTCRMFLSALGTFLATFIPGILIRHFGEDNPQAYFYNGLFFAAVFVLCVLASWAASWERPLTPEMIQELENKRKPQQRQSIWRVLVNVSHDYISTLKVRAFRKHLAIYLLSFTGKDVFNTVLVFFCVYCLMVPASLAAGLLSLSIIGLPVTLIAGFAFVRFGPRVLFSTSYLTMLVCLAALLVIYLIDPASKIAWLYGIAALYQVGRCLLEFTPWNVFPFIPDVDELICRKRREGLFAAVMTFSRKTTVAIATLFIGLGLQWGGFEKGATTQSAHAVLTIAVMLFVGTGGLLLLALAIAQTLKLDKRNHGILVAEVERLKSGGDRTAVTQETREVVEDLTGYHYEDLWPVSKQNSSKSFESAPQTL</sequence>
<gene>
    <name evidence="3" type="ORF">KYI95_10520</name>
</gene>